<comment type="subcellular location">
    <subcellularLocation>
        <location evidence="1">Secreted</location>
    </subcellularLocation>
</comment>
<dbReference type="InterPro" id="IPR013783">
    <property type="entry name" value="Ig-like_fold"/>
</dbReference>
<dbReference type="PANTHER" id="PTHR22953:SF153">
    <property type="entry name" value="PURPLE ACID PHOSPHATASE"/>
    <property type="match status" value="1"/>
</dbReference>
<dbReference type="SUPFAM" id="SSF56300">
    <property type="entry name" value="Metallo-dependent phosphatases"/>
    <property type="match status" value="1"/>
</dbReference>
<proteinExistence type="predicted"/>
<evidence type="ECO:0000256" key="3">
    <source>
        <dbReference type="ARBA" id="ARBA00022729"/>
    </source>
</evidence>
<keyword evidence="5" id="KW-0472">Membrane</keyword>
<dbReference type="InterPro" id="IPR004843">
    <property type="entry name" value="Calcineurin-like_PHP"/>
</dbReference>
<name>A0A831TGT3_9BACT</name>
<evidence type="ECO:0000256" key="4">
    <source>
        <dbReference type="SAM" id="MobiDB-lite"/>
    </source>
</evidence>
<dbReference type="InterPro" id="IPR036116">
    <property type="entry name" value="FN3_sf"/>
</dbReference>
<evidence type="ECO:0000256" key="1">
    <source>
        <dbReference type="ARBA" id="ARBA00004613"/>
    </source>
</evidence>
<organism evidence="7">
    <name type="scientific">Thermorudis peleae</name>
    <dbReference type="NCBI Taxonomy" id="1382356"/>
    <lineage>
        <taxon>Bacteria</taxon>
        <taxon>Pseudomonadati</taxon>
        <taxon>Thermomicrobiota</taxon>
        <taxon>Thermomicrobia</taxon>
        <taxon>Thermomicrobia incertae sedis</taxon>
        <taxon>Thermorudis</taxon>
    </lineage>
</organism>
<feature type="region of interest" description="Disordered" evidence="4">
    <location>
        <begin position="559"/>
        <end position="581"/>
    </location>
</feature>
<dbReference type="Gene3D" id="2.60.40.10">
    <property type="entry name" value="Immunoglobulins"/>
    <property type="match status" value="3"/>
</dbReference>
<dbReference type="SMART" id="SM00060">
    <property type="entry name" value="FN3"/>
    <property type="match status" value="2"/>
</dbReference>
<keyword evidence="5" id="KW-1133">Transmembrane helix</keyword>
<dbReference type="EMBL" id="DSIY01000119">
    <property type="protein sequence ID" value="HEG90794.1"/>
    <property type="molecule type" value="Genomic_DNA"/>
</dbReference>
<dbReference type="CDD" id="cd00063">
    <property type="entry name" value="FN3"/>
    <property type="match status" value="2"/>
</dbReference>
<gene>
    <name evidence="7" type="ORF">ENP34_05045</name>
</gene>
<sequence>MDSKHEQREHWSSISMLPAARLLRSGLQQARRFREVLLLAAVAGAIWLLLAWPATGGPQEMRFSPDADTYVEERSPDTNFGAEAELLIDGSPRRETYLRFTVTGIQGPVQRATLRVYVTDSTANGPIAYAASNDWDEETLTWSNRPAIKGSPLHDHCTLKAGTWAEFDVTALVTSDGTYTIALIPNSDDGLDVSSREEQHAPELVVVLAESEEPTTPPVEDSEPPDTLIDSGPHALSSSTSASFAFHATEEGSSFHCRLDGGAASPCTSPVEYTGLSAGDHTFEVQATDATGNVDPTPASFTWTVDTSPPSAPTDLTASAAGPTQVDLSWSASSDDHGIAGYQIYRDDELLATVGDQTAYSDTTVTGGSTYSYSVLAWDLAGNLSSASTPVTVTLPVATSPPDTVIDSGPPAFTDSQEASFSFHATEQDSSFQCRLDGGAYSPCSSGQTYTGLAEGEHSFEVRALDADGNADPTPAGHTWVVDRTPPSPPPDLSAVVAGPGQVDLTWTAATDSSPIAGYDLYRDGALLASLGDVTSYSDTSVSQGTTYTYEVRARDAAGNLSEPSASATVTMPEPAPPPSSGDPVVIVAAGDIACDPQSESWNENAGTDSACRHEYTSDVALAQSPDYVLVLGDTQYEDGALQEYRASYDPTWGRLLDRTYPAVGNHEYRTGGAAGYFAYFGDRATPLEPGCRKDCKGYYAWALDEHWVAIAVNSNCDEVGGCRAGSPQYQFVASVLEANAGKHFLVYMHHPYWSTGKYHNCCKGELGDLYKLFERYGVELTLSGHDHNYQRFAPQTASSVCSAGGIRHFVVGNGGKNLQDTDANKSKEPCDEYLNETSFGVLVLRLFPDRYEWSFVSESGAVLDQGTTPVD</sequence>
<dbReference type="InterPro" id="IPR055372">
    <property type="entry name" value="CBM96"/>
</dbReference>
<accession>A0A831TGT3</accession>
<dbReference type="PROSITE" id="PS50853">
    <property type="entry name" value="FN3"/>
    <property type="match status" value="2"/>
</dbReference>
<reference evidence="7" key="1">
    <citation type="journal article" date="2020" name="mSystems">
        <title>Genome- and Community-Level Interaction Insights into Carbon Utilization and Element Cycling Functions of Hydrothermarchaeota in Hydrothermal Sediment.</title>
        <authorList>
            <person name="Zhou Z."/>
            <person name="Liu Y."/>
            <person name="Xu W."/>
            <person name="Pan J."/>
            <person name="Luo Z.H."/>
            <person name="Li M."/>
        </authorList>
    </citation>
    <scope>NUCLEOTIDE SEQUENCE [LARGE SCALE GENOMIC DNA]</scope>
    <source>
        <strain evidence="7">SpSt-210</strain>
    </source>
</reference>
<feature type="transmembrane region" description="Helical" evidence="5">
    <location>
        <begin position="36"/>
        <end position="54"/>
    </location>
</feature>
<dbReference type="SUPFAM" id="SSF49265">
    <property type="entry name" value="Fibronectin type III"/>
    <property type="match status" value="2"/>
</dbReference>
<protein>
    <submittedName>
        <fullName evidence="7">DNRLRE domain-containing protein</fullName>
    </submittedName>
</protein>
<keyword evidence="5" id="KW-0812">Transmembrane</keyword>
<feature type="region of interest" description="Disordered" evidence="4">
    <location>
        <begin position="210"/>
        <end position="236"/>
    </location>
</feature>
<dbReference type="Pfam" id="PF00041">
    <property type="entry name" value="fn3"/>
    <property type="match status" value="1"/>
</dbReference>
<keyword evidence="2" id="KW-0964">Secreted</keyword>
<dbReference type="Pfam" id="PF24517">
    <property type="entry name" value="CBM96"/>
    <property type="match status" value="1"/>
</dbReference>
<dbReference type="InterPro" id="IPR003961">
    <property type="entry name" value="FN3_dom"/>
</dbReference>
<dbReference type="Pfam" id="PF00149">
    <property type="entry name" value="Metallophos"/>
    <property type="match status" value="1"/>
</dbReference>
<dbReference type="PANTHER" id="PTHR22953">
    <property type="entry name" value="ACID PHOSPHATASE RELATED"/>
    <property type="match status" value="1"/>
</dbReference>
<dbReference type="InterPro" id="IPR029052">
    <property type="entry name" value="Metallo-depent_PP-like"/>
</dbReference>
<comment type="caution">
    <text evidence="7">The sequence shown here is derived from an EMBL/GenBank/DDBJ whole genome shotgun (WGS) entry which is preliminary data.</text>
</comment>
<feature type="domain" description="Fibronectin type-III" evidence="6">
    <location>
        <begin position="312"/>
        <end position="398"/>
    </location>
</feature>
<evidence type="ECO:0000259" key="6">
    <source>
        <dbReference type="PROSITE" id="PS50853"/>
    </source>
</evidence>
<keyword evidence="3" id="KW-0732">Signal</keyword>
<evidence type="ECO:0000256" key="5">
    <source>
        <dbReference type="SAM" id="Phobius"/>
    </source>
</evidence>
<feature type="domain" description="Fibronectin type-III" evidence="6">
    <location>
        <begin position="489"/>
        <end position="575"/>
    </location>
</feature>
<dbReference type="GO" id="GO:0003993">
    <property type="term" value="F:acid phosphatase activity"/>
    <property type="evidence" value="ECO:0007669"/>
    <property type="project" value="InterPro"/>
</dbReference>
<evidence type="ECO:0000256" key="2">
    <source>
        <dbReference type="ARBA" id="ARBA00022525"/>
    </source>
</evidence>
<dbReference type="GO" id="GO:0005576">
    <property type="term" value="C:extracellular region"/>
    <property type="evidence" value="ECO:0007669"/>
    <property type="project" value="UniProtKB-SubCell"/>
</dbReference>
<dbReference type="Gene3D" id="3.60.21.10">
    <property type="match status" value="1"/>
</dbReference>
<evidence type="ECO:0000313" key="7">
    <source>
        <dbReference type="EMBL" id="HEG90794.1"/>
    </source>
</evidence>
<dbReference type="InterPro" id="IPR039331">
    <property type="entry name" value="PAPs-like"/>
</dbReference>
<dbReference type="AlphaFoldDB" id="A0A831TGT3"/>
<dbReference type="NCBIfam" id="NF033679">
    <property type="entry name" value="DNRLRE_dom"/>
    <property type="match status" value="1"/>
</dbReference>